<dbReference type="SUPFAM" id="SSF53649">
    <property type="entry name" value="Alkaline phosphatase-like"/>
    <property type="match status" value="1"/>
</dbReference>
<evidence type="ECO:0000313" key="2">
    <source>
        <dbReference type="EMBL" id="MCC9641797.1"/>
    </source>
</evidence>
<evidence type="ECO:0000256" key="1">
    <source>
        <dbReference type="SAM" id="MobiDB-lite"/>
    </source>
</evidence>
<feature type="region of interest" description="Disordered" evidence="1">
    <location>
        <begin position="43"/>
        <end position="68"/>
    </location>
</feature>
<dbReference type="InterPro" id="IPR010869">
    <property type="entry name" value="DUF1501"/>
</dbReference>
<accession>A0ABS8NFT4</accession>
<feature type="compositionally biased region" description="Polar residues" evidence="1">
    <location>
        <begin position="43"/>
        <end position="58"/>
    </location>
</feature>
<evidence type="ECO:0000313" key="3">
    <source>
        <dbReference type="Proteomes" id="UP001430306"/>
    </source>
</evidence>
<dbReference type="PANTHER" id="PTHR43737:SF1">
    <property type="entry name" value="DUF1501 DOMAIN-CONTAINING PROTEIN"/>
    <property type="match status" value="1"/>
</dbReference>
<dbReference type="Proteomes" id="UP001430306">
    <property type="component" value="Unassembled WGS sequence"/>
</dbReference>
<protein>
    <submittedName>
        <fullName evidence="2">DUF1501 domain-containing protein</fullName>
    </submittedName>
</protein>
<gene>
    <name evidence="2" type="ORF">LOC71_05885</name>
</gene>
<name>A0ABS8NFT4_9BACT</name>
<dbReference type="EMBL" id="JAJKFW010000012">
    <property type="protein sequence ID" value="MCC9641797.1"/>
    <property type="molecule type" value="Genomic_DNA"/>
</dbReference>
<dbReference type="RefSeq" id="WP_230272213.1">
    <property type="nucleotide sequence ID" value="NZ_JAJKFW010000012.1"/>
</dbReference>
<dbReference type="Pfam" id="PF07394">
    <property type="entry name" value="DUF1501"/>
    <property type="match status" value="1"/>
</dbReference>
<organism evidence="2 3">
    <name type="scientific">Rhodopirellula halodulae</name>
    <dbReference type="NCBI Taxonomy" id="2894198"/>
    <lineage>
        <taxon>Bacteria</taxon>
        <taxon>Pseudomonadati</taxon>
        <taxon>Planctomycetota</taxon>
        <taxon>Planctomycetia</taxon>
        <taxon>Pirellulales</taxon>
        <taxon>Pirellulaceae</taxon>
        <taxon>Rhodopirellula</taxon>
    </lineage>
</organism>
<proteinExistence type="predicted"/>
<dbReference type="PANTHER" id="PTHR43737">
    <property type="entry name" value="BLL7424 PROTEIN"/>
    <property type="match status" value="1"/>
</dbReference>
<reference evidence="2" key="1">
    <citation type="submission" date="2021-11" db="EMBL/GenBank/DDBJ databases">
        <title>Genome sequence.</title>
        <authorList>
            <person name="Sun Q."/>
        </authorList>
    </citation>
    <scope>NUCLEOTIDE SEQUENCE</scope>
    <source>
        <strain evidence="2">JC740</strain>
    </source>
</reference>
<dbReference type="InterPro" id="IPR017850">
    <property type="entry name" value="Alkaline_phosphatase_core_sf"/>
</dbReference>
<keyword evidence="3" id="KW-1185">Reference proteome</keyword>
<comment type="caution">
    <text evidence="2">The sequence shown here is derived from an EMBL/GenBank/DDBJ whole genome shotgun (WGS) entry which is preliminary data.</text>
</comment>
<sequence length="503" mass="55582">MNRSLLHEVGLRQSQWMTRRALFSSTAAGLGAMALGKLLASDASNQTASPPTSPQNDPSKIASRGMPGLPHFAPKAKRVIYLFQSGGPSHIDLFDHKDELEQLHGTNLPDSVRGGQRLTGMTSRQNSFPVVKPLWGGKRCGEHGTWVGNLLPHLQGITDDISIVRSMWTEAINHDPAVTYINTGSQQMGHASMGAWLSYGLGSENEDFPAYMVLLSQGSGKNPGQPLFSRLWGSGYLPSSHQGVMLRPGANPVLYLKNPKGVSRDSRRELLNTLGQLNQMHSEATGDPETLARIEAYEMAYRMQTSVPDLTDVSDEPESTFELYGEEARRPGSFAANCLLARRMAERGVRFIQLFHRGWDQHIAIRNQLPRQCKDVDQASAALVTDLKRLGMLEDTLVIWGGEFGRTVYSQGQIDNPSSGRDHHGRCFTTWMAGGGVKSGYDYGKTDEFSYNILENPVHIRDLNATVLNLLGIDHERFTFKFRGLSQRLTGVEEAHVIKDLIA</sequence>